<protein>
    <submittedName>
        <fullName evidence="1">Tetratricopeptide repeat protein</fullName>
    </submittedName>
</protein>
<dbReference type="AlphaFoldDB" id="A0A4R5B2V3"/>
<keyword evidence="2" id="KW-1185">Reference proteome</keyword>
<dbReference type="NCBIfam" id="NF040586">
    <property type="entry name" value="FxSxx_TPR"/>
    <property type="match status" value="1"/>
</dbReference>
<dbReference type="InterPro" id="IPR053137">
    <property type="entry name" value="NLR-like"/>
</dbReference>
<sequence length="697" mass="75055">GGVGKSTLAARYAAARAGERRQKSPVWWITADSAAGVRAGLADLAAALQPGLSAVLPLEALAELATAWLSAHEGWLLVLDNVTDPADVAPLLGRTMSGQIVVTSRLGEGWHRYGARPLRLDVLTERQSVELLLRIAAHLDPVTGGAAELCGTLGFLPLAIEQAAAYLHQTRLAPAAYLDLLAARPGAMYDQAARGADAAPTVARTWQITLDRIADVPLAGHILRILAWWAPEAIPRTLLGPLASPAEIVDALGVLAAYDMIALDTRTIAVHRLVQAVTRTPDPADPHRRAADIDSARDRAADLLNQARPATTDDPEQWPAWRALLPHVDALTVHARGDTDTADTDLLLYDTGVFLHGQGALDRALRYLERSLAASERLHGSDHPDTMAGRLVLASAYEDAGDLGRALPVYEQTLTDMTRVLGPDHPDTLSCRDYLAGAYTSVGDPARAIAHCERTLADCARVLGPGHSQTLTSRHNLAQAYRSAGDLARAIPLFDQNLADRRRFLGADHVQTLASLNSLARAHRDAGDLARGLTLSEQAQAECARVLGPDHPLTLTSRSNLAYAYRDAGRAKQAADLLKRTLSDMTRVLGDGHPDTLDCGNGLACLYEAVGDRRRAIALFERTLTECVRVLGPDHHHTLSTRNNLAHAYHSAGDLARAIPLFRHSLRECRRVLGEDHPLTKAARGNLAAAQRTGRRW</sequence>
<reference evidence="1 2" key="1">
    <citation type="submission" date="2019-03" db="EMBL/GenBank/DDBJ databases">
        <title>Draft genome sequences of novel Actinobacteria.</title>
        <authorList>
            <person name="Sahin N."/>
            <person name="Ay H."/>
            <person name="Saygin H."/>
        </authorList>
    </citation>
    <scope>NUCLEOTIDE SEQUENCE [LARGE SCALE GENOMIC DNA]</scope>
    <source>
        <strain evidence="1 2">H3C3</strain>
    </source>
</reference>
<proteinExistence type="predicted"/>
<dbReference type="EMBL" id="SMKU01000160">
    <property type="protein sequence ID" value="TDD80061.1"/>
    <property type="molecule type" value="Genomic_DNA"/>
</dbReference>
<organism evidence="1 2">
    <name type="scientific">Actinomadura rubrisoli</name>
    <dbReference type="NCBI Taxonomy" id="2530368"/>
    <lineage>
        <taxon>Bacteria</taxon>
        <taxon>Bacillati</taxon>
        <taxon>Actinomycetota</taxon>
        <taxon>Actinomycetes</taxon>
        <taxon>Streptosporangiales</taxon>
        <taxon>Thermomonosporaceae</taxon>
        <taxon>Actinomadura</taxon>
    </lineage>
</organism>
<evidence type="ECO:0000313" key="2">
    <source>
        <dbReference type="Proteomes" id="UP000294513"/>
    </source>
</evidence>
<evidence type="ECO:0000313" key="1">
    <source>
        <dbReference type="EMBL" id="TDD80061.1"/>
    </source>
</evidence>
<dbReference type="SUPFAM" id="SSF48452">
    <property type="entry name" value="TPR-like"/>
    <property type="match status" value="3"/>
</dbReference>
<dbReference type="Pfam" id="PF13424">
    <property type="entry name" value="TPR_12"/>
    <property type="match status" value="3"/>
</dbReference>
<feature type="non-terminal residue" evidence="1">
    <location>
        <position position="1"/>
    </location>
</feature>
<dbReference type="Pfam" id="PF13374">
    <property type="entry name" value="TPR_10"/>
    <property type="match status" value="2"/>
</dbReference>
<comment type="caution">
    <text evidence="1">The sequence shown here is derived from an EMBL/GenBank/DDBJ whole genome shotgun (WGS) entry which is preliminary data.</text>
</comment>
<dbReference type="Proteomes" id="UP000294513">
    <property type="component" value="Unassembled WGS sequence"/>
</dbReference>
<name>A0A4R5B2V3_9ACTN</name>
<dbReference type="OrthoDB" id="580767at2"/>
<dbReference type="SUPFAM" id="SSF52540">
    <property type="entry name" value="P-loop containing nucleoside triphosphate hydrolases"/>
    <property type="match status" value="1"/>
</dbReference>
<gene>
    <name evidence="1" type="ORF">E1298_26515</name>
</gene>
<dbReference type="PANTHER" id="PTHR46082">
    <property type="entry name" value="ATP/GTP-BINDING PROTEIN-RELATED"/>
    <property type="match status" value="1"/>
</dbReference>
<dbReference type="InterPro" id="IPR027417">
    <property type="entry name" value="P-loop_NTPase"/>
</dbReference>
<dbReference type="Gene3D" id="1.25.40.10">
    <property type="entry name" value="Tetratricopeptide repeat domain"/>
    <property type="match status" value="2"/>
</dbReference>
<dbReference type="PANTHER" id="PTHR46082:SF6">
    <property type="entry name" value="AAA+ ATPASE DOMAIN-CONTAINING PROTEIN-RELATED"/>
    <property type="match status" value="1"/>
</dbReference>
<dbReference type="Gene3D" id="3.40.50.300">
    <property type="entry name" value="P-loop containing nucleotide triphosphate hydrolases"/>
    <property type="match status" value="1"/>
</dbReference>
<dbReference type="RefSeq" id="WP_131897882.1">
    <property type="nucleotide sequence ID" value="NZ_SMKU01000160.1"/>
</dbReference>
<dbReference type="InterPro" id="IPR011990">
    <property type="entry name" value="TPR-like_helical_dom_sf"/>
</dbReference>
<accession>A0A4R5B2V3</accession>